<dbReference type="OrthoDB" id="820611at2"/>
<keyword evidence="3" id="KW-1185">Reference proteome</keyword>
<dbReference type="RefSeq" id="WP_094545284.1">
    <property type="nucleotide sequence ID" value="NZ_MQWB01000001.1"/>
</dbReference>
<keyword evidence="1" id="KW-0732">Signal</keyword>
<name>A0A259TV70_9BACT</name>
<evidence type="ECO:0000256" key="1">
    <source>
        <dbReference type="SAM" id="SignalP"/>
    </source>
</evidence>
<comment type="caution">
    <text evidence="2">The sequence shown here is derived from an EMBL/GenBank/DDBJ whole genome shotgun (WGS) entry which is preliminary data.</text>
</comment>
<dbReference type="Proteomes" id="UP000216446">
    <property type="component" value="Unassembled WGS sequence"/>
</dbReference>
<sequence>MRPIAFLLSFLGAAAVAQPVAVPGTRASLTPPEGFAPSERFAGFESGSLGASIMVVEIPEAPLEEIMAAFTPEALATQNITAAARREVGIGGVTSVLVTGQQQAYGETFDKWILATGDSLGVVMVTAALPQGASGEAQQEIERAVLSLTIGAAPEDLFEGLPFRLDAPEALPVRKRIGASLLLAQGYGEAQPAGAPFYIAALGAAPLGDDIAGAAVQRLRQTPTVRDIGPVETRELEVGGMPGVEAIAQAVDADSGEPVMVVLVLVPTVENGYLIIQAMVGAEAWEEWGPRFRAVTDSLVWTP</sequence>
<protein>
    <submittedName>
        <fullName evidence="2">Uncharacterized protein</fullName>
    </submittedName>
</protein>
<evidence type="ECO:0000313" key="2">
    <source>
        <dbReference type="EMBL" id="OZC01662.1"/>
    </source>
</evidence>
<organism evidence="2 3">
    <name type="scientific">Rubricoccus marinus</name>
    <dbReference type="NCBI Taxonomy" id="716817"/>
    <lineage>
        <taxon>Bacteria</taxon>
        <taxon>Pseudomonadati</taxon>
        <taxon>Rhodothermota</taxon>
        <taxon>Rhodothermia</taxon>
        <taxon>Rhodothermales</taxon>
        <taxon>Rubricoccaceae</taxon>
        <taxon>Rubricoccus</taxon>
    </lineage>
</organism>
<dbReference type="InParanoid" id="A0A259TV70"/>
<accession>A0A259TV70</accession>
<feature type="signal peptide" evidence="1">
    <location>
        <begin position="1"/>
        <end position="17"/>
    </location>
</feature>
<gene>
    <name evidence="2" type="ORF">BSZ36_00900</name>
</gene>
<dbReference type="Gene3D" id="3.40.1000.10">
    <property type="entry name" value="Mog1/PsbP, alpha/beta/alpha sandwich"/>
    <property type="match status" value="1"/>
</dbReference>
<dbReference type="EMBL" id="MQWB01000001">
    <property type="protein sequence ID" value="OZC01662.1"/>
    <property type="molecule type" value="Genomic_DNA"/>
</dbReference>
<proteinExistence type="predicted"/>
<evidence type="ECO:0000313" key="3">
    <source>
        <dbReference type="Proteomes" id="UP000216446"/>
    </source>
</evidence>
<reference evidence="2 3" key="1">
    <citation type="submission" date="2016-11" db="EMBL/GenBank/DDBJ databases">
        <title>Study of marine rhodopsin-containing bacteria.</title>
        <authorList>
            <person name="Yoshizawa S."/>
            <person name="Kumagai Y."/>
            <person name="Kogure K."/>
        </authorList>
    </citation>
    <scope>NUCLEOTIDE SEQUENCE [LARGE SCALE GENOMIC DNA]</scope>
    <source>
        <strain evidence="2 3">SG-29</strain>
    </source>
</reference>
<feature type="chain" id="PRO_5013125093" evidence="1">
    <location>
        <begin position="18"/>
        <end position="303"/>
    </location>
</feature>
<dbReference type="AlphaFoldDB" id="A0A259TV70"/>